<gene>
    <name evidence="1" type="ORF">SVIM_LOCUS309</name>
</gene>
<proteinExistence type="predicted"/>
<protein>
    <submittedName>
        <fullName evidence="1">Uncharacterized protein</fullName>
    </submittedName>
</protein>
<accession>A0A6N2JWK8</accession>
<dbReference type="EMBL" id="CAADRP010000001">
    <property type="protein sequence ID" value="VFU19749.1"/>
    <property type="molecule type" value="Genomic_DNA"/>
</dbReference>
<reference evidence="1" key="1">
    <citation type="submission" date="2019-03" db="EMBL/GenBank/DDBJ databases">
        <authorList>
            <person name="Mank J."/>
            <person name="Almeida P."/>
        </authorList>
    </citation>
    <scope>NUCLEOTIDE SEQUENCE</scope>
    <source>
        <strain evidence="1">78183</strain>
    </source>
</reference>
<dbReference type="AlphaFoldDB" id="A0A6N2JWK8"/>
<organism evidence="1">
    <name type="scientific">Salix viminalis</name>
    <name type="common">Common osier</name>
    <name type="synonym">Basket willow</name>
    <dbReference type="NCBI Taxonomy" id="40686"/>
    <lineage>
        <taxon>Eukaryota</taxon>
        <taxon>Viridiplantae</taxon>
        <taxon>Streptophyta</taxon>
        <taxon>Embryophyta</taxon>
        <taxon>Tracheophyta</taxon>
        <taxon>Spermatophyta</taxon>
        <taxon>Magnoliopsida</taxon>
        <taxon>eudicotyledons</taxon>
        <taxon>Gunneridae</taxon>
        <taxon>Pentapetalae</taxon>
        <taxon>rosids</taxon>
        <taxon>fabids</taxon>
        <taxon>Malpighiales</taxon>
        <taxon>Salicaceae</taxon>
        <taxon>Saliceae</taxon>
        <taxon>Salix</taxon>
    </lineage>
</organism>
<name>A0A6N2JWK8_SALVM</name>
<sequence length="372" mass="41925">MAQSMVNQDSNWAAPTTLSISYSGQLHFAIVIGSLNVFEKQKEHSFMLLYGIASLVKTDCCESGLRSLRGKYCHGVISRFSLGKNFPSWSKPSVPVDEGTAEDWTVAGVCEDIAKDFVSKIIYFAFGYKKIEPWMRNFPQALGPLKVEETKVLSWFFCTFVSKKAKGVVLRSQGNGGLRGEFKGEDLGWLSQPIFSFKNPYEDCLLKPSNTDAKLKRKVTRKKDFTNLCTFSQQLPPQSHLFHHRQTCLEIYLTYHVKESFPYISTASADRGKKKNSANGDDRLREALKDSSTPSLLFFVLKPKFPANGQVLKDSLHCKPGQSMSHKLGKVHCTSEEMNCPAFEENILLSKLVFNLSGQLFPFILLQFVLKQ</sequence>
<evidence type="ECO:0000313" key="1">
    <source>
        <dbReference type="EMBL" id="VFU19749.1"/>
    </source>
</evidence>